<protein>
    <submittedName>
        <fullName evidence="5">TRAP-type mannitol/chloroaromatic compound transport system substrate-binding protein</fullName>
    </submittedName>
</protein>
<keyword evidence="3" id="KW-0479">Metal-binding</keyword>
<gene>
    <name evidence="5" type="ORF">DFP79_2297</name>
</gene>
<dbReference type="RefSeq" id="WP_133504048.1">
    <property type="nucleotide sequence ID" value="NZ_SNXC01000012.1"/>
</dbReference>
<dbReference type="OrthoDB" id="9769667at2"/>
<dbReference type="PANTHER" id="PTHR33376:SF5">
    <property type="entry name" value="EXTRACYTOPLASMIC SOLUTE RECEPTOR PROTEIN"/>
    <property type="match status" value="1"/>
</dbReference>
<reference evidence="5 6" key="1">
    <citation type="submission" date="2019-03" db="EMBL/GenBank/DDBJ databases">
        <title>Genomic Encyclopedia of Type Strains, Phase III (KMG-III): the genomes of soil and plant-associated and newly described type strains.</title>
        <authorList>
            <person name="Whitman W."/>
        </authorList>
    </citation>
    <scope>NUCLEOTIDE SEQUENCE [LARGE SCALE GENOMIC DNA]</scope>
    <source>
        <strain evidence="5 6">CECT 7378</strain>
    </source>
</reference>
<dbReference type="InterPro" id="IPR038404">
    <property type="entry name" value="TRAP_DctP_sf"/>
</dbReference>
<evidence type="ECO:0000313" key="6">
    <source>
        <dbReference type="Proteomes" id="UP000294656"/>
    </source>
</evidence>
<dbReference type="SUPFAM" id="SSF53850">
    <property type="entry name" value="Periplasmic binding protein-like II"/>
    <property type="match status" value="1"/>
</dbReference>
<dbReference type="GO" id="GO:0031317">
    <property type="term" value="C:tripartite ATP-independent periplasmic transporter complex"/>
    <property type="evidence" value="ECO:0007669"/>
    <property type="project" value="InterPro"/>
</dbReference>
<keyword evidence="6" id="KW-1185">Reference proteome</keyword>
<feature type="binding site" evidence="3">
    <location>
        <position position="225"/>
    </location>
    <ligand>
        <name>Na(+)</name>
        <dbReference type="ChEBI" id="CHEBI:29101"/>
    </ligand>
</feature>
<feature type="binding site" evidence="2">
    <location>
        <position position="166"/>
    </location>
    <ligand>
        <name>substrate</name>
    </ligand>
</feature>
<dbReference type="NCBIfam" id="NF037995">
    <property type="entry name" value="TRAP_S1"/>
    <property type="match status" value="1"/>
</dbReference>
<evidence type="ECO:0000313" key="5">
    <source>
        <dbReference type="EMBL" id="TDO97476.1"/>
    </source>
</evidence>
<dbReference type="Gene3D" id="3.40.190.10">
    <property type="entry name" value="Periplasmic binding protein-like II"/>
    <property type="match status" value="1"/>
</dbReference>
<feature type="chain" id="PRO_5020360449" evidence="4">
    <location>
        <begin position="25"/>
        <end position="370"/>
    </location>
</feature>
<evidence type="ECO:0000256" key="4">
    <source>
        <dbReference type="SAM" id="SignalP"/>
    </source>
</evidence>
<dbReference type="Proteomes" id="UP000294656">
    <property type="component" value="Unassembled WGS sequence"/>
</dbReference>
<dbReference type="Pfam" id="PF03480">
    <property type="entry name" value="DctP"/>
    <property type="match status" value="1"/>
</dbReference>
<dbReference type="PIRSF" id="PIRSF039026">
    <property type="entry name" value="SiaP"/>
    <property type="match status" value="1"/>
</dbReference>
<accession>A0A4R6M8G3</accession>
<feature type="binding site" evidence="3">
    <location>
        <position position="224"/>
    </location>
    <ligand>
        <name>substrate</name>
    </ligand>
</feature>
<feature type="binding site" evidence="3">
    <location>
        <position position="250"/>
    </location>
    <ligand>
        <name>substrate</name>
    </ligand>
</feature>
<dbReference type="PROSITE" id="PS51257">
    <property type="entry name" value="PROKAR_LIPOPROTEIN"/>
    <property type="match status" value="1"/>
</dbReference>
<evidence type="ECO:0000256" key="2">
    <source>
        <dbReference type="PIRSR" id="PIRSR039026-1"/>
    </source>
</evidence>
<dbReference type="InterPro" id="IPR018389">
    <property type="entry name" value="DctP_fam"/>
</dbReference>
<dbReference type="Gene3D" id="3.40.190.170">
    <property type="entry name" value="Bacterial extracellular solute-binding protein, family 7"/>
    <property type="match status" value="1"/>
</dbReference>
<feature type="signal peptide" evidence="4">
    <location>
        <begin position="1"/>
        <end position="24"/>
    </location>
</feature>
<dbReference type="PANTHER" id="PTHR33376">
    <property type="match status" value="1"/>
</dbReference>
<dbReference type="EMBL" id="SNXC01000012">
    <property type="protein sequence ID" value="TDO97476.1"/>
    <property type="molecule type" value="Genomic_DNA"/>
</dbReference>
<proteinExistence type="predicted"/>
<evidence type="ECO:0000256" key="1">
    <source>
        <dbReference type="ARBA" id="ARBA00022729"/>
    </source>
</evidence>
<comment type="caution">
    <text evidence="5">The sequence shown here is derived from an EMBL/GenBank/DDBJ whole genome shotgun (WGS) entry which is preliminary data.</text>
</comment>
<organism evidence="5 6">
    <name type="scientific">Marinomonas balearica</name>
    <dbReference type="NCBI Taxonomy" id="491947"/>
    <lineage>
        <taxon>Bacteria</taxon>
        <taxon>Pseudomonadati</taxon>
        <taxon>Pseudomonadota</taxon>
        <taxon>Gammaproteobacteria</taxon>
        <taxon>Oceanospirillales</taxon>
        <taxon>Oceanospirillaceae</taxon>
        <taxon>Marinomonas</taxon>
    </lineage>
</organism>
<sequence length="370" mass="40689">MLKINKWGKWALAGVTAAMLSACGGSDKPQEAVKAEPKPEKIEWKMVTTWPKNFPGLGTGAEYMAKNITEMSGGRLTVKVYAAGELVPPLEIFDAVSRGTAELGHGASYYWKGKVPAAQFFTAVPFGMTAQEINSWIYHGGGMALWEEIYEPFNLIPLTSGNSGVQMGGWFNKEIKSLEDFQGLKMRIPGLGGEVLSKVGGTPINLPGGEIFTALQTGTIDATEFVGPYNDLAFGLYKAAKYYYYPGWHEPGSEMELLVNKQAFEALPKDLQAIVRAASRQATQDMLDEFTAKNNDALQTLINEHNVDLRPFPKDVLKALKKASEETLDEVAAGDEMSKKVYESFKNFMSKVSAWHSVSERAYINARDTE</sequence>
<dbReference type="InterPro" id="IPR026289">
    <property type="entry name" value="SBP_TakP-like"/>
</dbReference>
<dbReference type="GO" id="GO:0055085">
    <property type="term" value="P:transmembrane transport"/>
    <property type="evidence" value="ECO:0007669"/>
    <property type="project" value="InterPro"/>
</dbReference>
<dbReference type="GO" id="GO:0046872">
    <property type="term" value="F:metal ion binding"/>
    <property type="evidence" value="ECO:0007669"/>
    <property type="project" value="UniProtKB-KW"/>
</dbReference>
<dbReference type="AlphaFoldDB" id="A0A4R6M8G3"/>
<name>A0A4R6M8G3_9GAMM</name>
<evidence type="ECO:0000256" key="3">
    <source>
        <dbReference type="PIRSR" id="PIRSR039026-2"/>
    </source>
</evidence>
<keyword evidence="1 4" id="KW-0732">Signal</keyword>
<feature type="binding site" evidence="2">
    <location>
        <position position="187"/>
    </location>
    <ligand>
        <name>substrate</name>
    </ligand>
</feature>